<reference evidence="2" key="1">
    <citation type="journal article" date="2022" name="bioRxiv">
        <title>Sequencing and chromosome-scale assembly of the giantPleurodeles waltlgenome.</title>
        <authorList>
            <person name="Brown T."/>
            <person name="Elewa A."/>
            <person name="Iarovenko S."/>
            <person name="Subramanian E."/>
            <person name="Araus A.J."/>
            <person name="Petzold A."/>
            <person name="Susuki M."/>
            <person name="Suzuki K.-i.T."/>
            <person name="Hayashi T."/>
            <person name="Toyoda A."/>
            <person name="Oliveira C."/>
            <person name="Osipova E."/>
            <person name="Leigh N.D."/>
            <person name="Simon A."/>
            <person name="Yun M.H."/>
        </authorList>
    </citation>
    <scope>NUCLEOTIDE SEQUENCE</scope>
    <source>
        <strain evidence="2">20211129_DDA</strain>
        <tissue evidence="2">Liver</tissue>
    </source>
</reference>
<organism evidence="2 3">
    <name type="scientific">Pleurodeles waltl</name>
    <name type="common">Iberian ribbed newt</name>
    <dbReference type="NCBI Taxonomy" id="8319"/>
    <lineage>
        <taxon>Eukaryota</taxon>
        <taxon>Metazoa</taxon>
        <taxon>Chordata</taxon>
        <taxon>Craniata</taxon>
        <taxon>Vertebrata</taxon>
        <taxon>Euteleostomi</taxon>
        <taxon>Amphibia</taxon>
        <taxon>Batrachia</taxon>
        <taxon>Caudata</taxon>
        <taxon>Salamandroidea</taxon>
        <taxon>Salamandridae</taxon>
        <taxon>Pleurodelinae</taxon>
        <taxon>Pleurodeles</taxon>
    </lineage>
</organism>
<evidence type="ECO:0000313" key="2">
    <source>
        <dbReference type="EMBL" id="KAJ1124167.1"/>
    </source>
</evidence>
<proteinExistence type="predicted"/>
<gene>
    <name evidence="2" type="ORF">NDU88_002628</name>
</gene>
<feature type="region of interest" description="Disordered" evidence="1">
    <location>
        <begin position="1"/>
        <end position="21"/>
    </location>
</feature>
<dbReference type="AlphaFoldDB" id="A0AAV7P7B0"/>
<dbReference type="EMBL" id="JANPWB010000011">
    <property type="protein sequence ID" value="KAJ1124167.1"/>
    <property type="molecule type" value="Genomic_DNA"/>
</dbReference>
<evidence type="ECO:0000313" key="3">
    <source>
        <dbReference type="Proteomes" id="UP001066276"/>
    </source>
</evidence>
<accession>A0AAV7P7B0</accession>
<sequence length="81" mass="8951">MRPTPSLAEKTHRVTRSTSTPLSDCLRDNMIGNTLVPALQKFDNPFKYRFSLAIEVTCQSLPSGGNRGFRNDGPVLDGREA</sequence>
<comment type="caution">
    <text evidence="2">The sequence shown here is derived from an EMBL/GenBank/DDBJ whole genome shotgun (WGS) entry which is preliminary data.</text>
</comment>
<name>A0AAV7P7B0_PLEWA</name>
<dbReference type="Proteomes" id="UP001066276">
    <property type="component" value="Chromosome 7"/>
</dbReference>
<evidence type="ECO:0000256" key="1">
    <source>
        <dbReference type="SAM" id="MobiDB-lite"/>
    </source>
</evidence>
<keyword evidence="3" id="KW-1185">Reference proteome</keyword>
<protein>
    <submittedName>
        <fullName evidence="2">Uncharacterized protein</fullName>
    </submittedName>
</protein>